<keyword evidence="6" id="KW-0963">Cytoplasm</keyword>
<dbReference type="PROSITE" id="PS50057">
    <property type="entry name" value="FERM_3"/>
    <property type="match status" value="1"/>
</dbReference>
<dbReference type="CDD" id="cd17104">
    <property type="entry name" value="FERM_F1_MYLIP"/>
    <property type="match status" value="1"/>
</dbReference>
<dbReference type="PANTHER" id="PTHR23280">
    <property type="entry name" value="4.1 G PROTEIN"/>
    <property type="match status" value="1"/>
</dbReference>
<keyword evidence="11" id="KW-0862">Zinc</keyword>
<dbReference type="InterPro" id="IPR013083">
    <property type="entry name" value="Znf_RING/FYVE/PHD"/>
</dbReference>
<evidence type="ECO:0000259" key="15">
    <source>
        <dbReference type="PROSITE" id="PS50089"/>
    </source>
</evidence>
<dbReference type="Gene3D" id="3.10.20.90">
    <property type="entry name" value="Phosphatidylinositol 3-kinase Catalytic Subunit, Chain A, domain 1"/>
    <property type="match status" value="1"/>
</dbReference>
<dbReference type="InterPro" id="IPR018979">
    <property type="entry name" value="FERM_N"/>
</dbReference>
<keyword evidence="8" id="KW-0479">Metal-binding</keyword>
<dbReference type="InterPro" id="IPR035963">
    <property type="entry name" value="FERM_2"/>
</dbReference>
<sequence>MWCLISQPNSVVFEVRCDPKSIGEECLEKVCKYLGISNESDYFGLKYESNKGEELWLNLRNPIDRQVNCHGHTSPLRLALRVKFWVPPHLLLQENTRHQFYLHARIDLEEKRLLGCDWDSVARLMALIAQAESGDYDPIHPPHNTYMQVSTITPMNSETQPKPLDLLQMTINEHKKYKGMKRSTAEYWLLKEIAEFENYGEELFNAKPHGAIMLGVGPHGITIYEKNKEKQLISFTNIISASSHRRSFKLEYLSMEDKESLLETKLDSNHIASSLYRAITEKHAFYSCETVRSAVTTQFIRDLKGTIVSIFNEDSTLGKKYVFDIRRTCREVYDNARRALYLENNIQMSAQEKPGCGHDRDHCKDSEERLTRLMDALTCKICMDCQIDSVFLPCAHVVACQSCAARCDRCPLCRSDITQAQKLYLPGEFRQQIQC</sequence>
<dbReference type="GO" id="GO:0005737">
    <property type="term" value="C:cytoplasm"/>
    <property type="evidence" value="ECO:0007669"/>
    <property type="project" value="UniProtKB-SubCell"/>
</dbReference>
<dbReference type="Pfam" id="PF13920">
    <property type="entry name" value="zf-C3HC4_3"/>
    <property type="match status" value="1"/>
</dbReference>
<dbReference type="InterPro" id="IPR011993">
    <property type="entry name" value="PH-like_dom_sf"/>
</dbReference>
<dbReference type="PANTHER" id="PTHR23280:SF13">
    <property type="entry name" value="E3 UBIQUITIN-PROTEIN LIGASE MYLIP"/>
    <property type="match status" value="1"/>
</dbReference>
<comment type="pathway">
    <text evidence="4">Protein modification; protein ubiquitination.</text>
</comment>
<dbReference type="GO" id="GO:0071944">
    <property type="term" value="C:cell periphery"/>
    <property type="evidence" value="ECO:0007669"/>
    <property type="project" value="UniProtKB-ARBA"/>
</dbReference>
<accession>A0A9P0AZL8</accession>
<dbReference type="SUPFAM" id="SSF57850">
    <property type="entry name" value="RING/U-box"/>
    <property type="match status" value="1"/>
</dbReference>
<dbReference type="GO" id="GO:0070161">
    <property type="term" value="C:anchoring junction"/>
    <property type="evidence" value="ECO:0007669"/>
    <property type="project" value="UniProtKB-SubCell"/>
</dbReference>
<dbReference type="EMBL" id="OV121133">
    <property type="protein sequence ID" value="CAH0550830.1"/>
    <property type="molecule type" value="Genomic_DNA"/>
</dbReference>
<dbReference type="SMART" id="SM01196">
    <property type="entry name" value="FERM_C"/>
    <property type="match status" value="1"/>
</dbReference>
<dbReference type="GO" id="GO:0030182">
    <property type="term" value="P:neuron differentiation"/>
    <property type="evidence" value="ECO:0007669"/>
    <property type="project" value="UniProtKB-ARBA"/>
</dbReference>
<evidence type="ECO:0000256" key="3">
    <source>
        <dbReference type="ARBA" id="ARBA00004496"/>
    </source>
</evidence>
<dbReference type="OrthoDB" id="10037309at2759"/>
<dbReference type="InterPro" id="IPR001841">
    <property type="entry name" value="Znf_RING"/>
</dbReference>
<evidence type="ECO:0000256" key="10">
    <source>
        <dbReference type="ARBA" id="ARBA00022786"/>
    </source>
</evidence>
<dbReference type="GO" id="GO:0061630">
    <property type="term" value="F:ubiquitin protein ligase activity"/>
    <property type="evidence" value="ECO:0007669"/>
    <property type="project" value="UniProtKB-EC"/>
</dbReference>
<evidence type="ECO:0000256" key="6">
    <source>
        <dbReference type="ARBA" id="ARBA00022490"/>
    </source>
</evidence>
<evidence type="ECO:0000256" key="1">
    <source>
        <dbReference type="ARBA" id="ARBA00000900"/>
    </source>
</evidence>
<keyword evidence="7" id="KW-0808">Transferase</keyword>
<dbReference type="CDD" id="cd13195">
    <property type="entry name" value="FERM_C_MYLIP_IDOL"/>
    <property type="match status" value="1"/>
</dbReference>
<dbReference type="GO" id="GO:0006511">
    <property type="term" value="P:ubiquitin-dependent protein catabolic process"/>
    <property type="evidence" value="ECO:0007669"/>
    <property type="project" value="TreeGrafter"/>
</dbReference>
<evidence type="ECO:0000256" key="2">
    <source>
        <dbReference type="ARBA" id="ARBA00004282"/>
    </source>
</evidence>
<evidence type="ECO:0000256" key="13">
    <source>
        <dbReference type="PROSITE-ProRule" id="PRU00175"/>
    </source>
</evidence>
<dbReference type="Pfam" id="PF09379">
    <property type="entry name" value="FERM_N"/>
    <property type="match status" value="1"/>
</dbReference>
<evidence type="ECO:0000256" key="4">
    <source>
        <dbReference type="ARBA" id="ARBA00004906"/>
    </source>
</evidence>
<evidence type="ECO:0000256" key="11">
    <source>
        <dbReference type="ARBA" id="ARBA00022833"/>
    </source>
</evidence>
<evidence type="ECO:0000256" key="12">
    <source>
        <dbReference type="ARBA" id="ARBA00022949"/>
    </source>
</evidence>
<keyword evidence="9 13" id="KW-0863">Zinc-finger</keyword>
<reference evidence="16" key="1">
    <citation type="submission" date="2021-12" db="EMBL/GenBank/DDBJ databases">
        <authorList>
            <person name="King R."/>
        </authorList>
    </citation>
    <scope>NUCLEOTIDE SEQUENCE</scope>
</reference>
<dbReference type="PROSITE" id="PS50089">
    <property type="entry name" value="ZF_RING_2"/>
    <property type="match status" value="1"/>
</dbReference>
<dbReference type="Pfam" id="PF00373">
    <property type="entry name" value="FERM_M"/>
    <property type="match status" value="1"/>
</dbReference>
<dbReference type="InterPro" id="IPR029071">
    <property type="entry name" value="Ubiquitin-like_domsf"/>
</dbReference>
<dbReference type="Gene3D" id="1.20.80.10">
    <property type="match status" value="1"/>
</dbReference>
<dbReference type="FunFam" id="1.10.1170.10:FF:000002">
    <property type="entry name" value="Baculoviral IAP repeat containing 7"/>
    <property type="match status" value="1"/>
</dbReference>
<keyword evidence="10" id="KW-0833">Ubl conjugation pathway</keyword>
<evidence type="ECO:0000256" key="7">
    <source>
        <dbReference type="ARBA" id="ARBA00022679"/>
    </source>
</evidence>
<comment type="catalytic activity">
    <reaction evidence="1">
        <text>S-ubiquitinyl-[E2 ubiquitin-conjugating enzyme]-L-cysteine + [acceptor protein]-L-lysine = [E2 ubiquitin-conjugating enzyme]-L-cysteine + N(6)-ubiquitinyl-[acceptor protein]-L-lysine.</text>
        <dbReference type="EC" id="2.3.2.27"/>
    </reaction>
</comment>
<dbReference type="InterPro" id="IPR019748">
    <property type="entry name" value="FERM_central"/>
</dbReference>
<dbReference type="Gene3D" id="2.30.29.30">
    <property type="entry name" value="Pleckstrin-homology domain (PH domain)/Phosphotyrosine-binding domain (PTB)"/>
    <property type="match status" value="1"/>
</dbReference>
<organism evidence="16 17">
    <name type="scientific">Brassicogethes aeneus</name>
    <name type="common">Rape pollen beetle</name>
    <name type="synonym">Meligethes aeneus</name>
    <dbReference type="NCBI Taxonomy" id="1431903"/>
    <lineage>
        <taxon>Eukaryota</taxon>
        <taxon>Metazoa</taxon>
        <taxon>Ecdysozoa</taxon>
        <taxon>Arthropoda</taxon>
        <taxon>Hexapoda</taxon>
        <taxon>Insecta</taxon>
        <taxon>Pterygota</taxon>
        <taxon>Neoptera</taxon>
        <taxon>Endopterygota</taxon>
        <taxon>Coleoptera</taxon>
        <taxon>Polyphaga</taxon>
        <taxon>Cucujiformia</taxon>
        <taxon>Nitidulidae</taxon>
        <taxon>Meligethinae</taxon>
        <taxon>Brassicogethes</taxon>
    </lineage>
</organism>
<name>A0A9P0AZL8_BRAAE</name>
<evidence type="ECO:0000256" key="9">
    <source>
        <dbReference type="ARBA" id="ARBA00022771"/>
    </source>
</evidence>
<protein>
    <recommendedName>
        <fullName evidence="5">RING-type E3 ubiquitin transferase</fullName>
        <ecNumber evidence="5">2.3.2.27</ecNumber>
    </recommendedName>
</protein>
<evidence type="ECO:0000256" key="8">
    <source>
        <dbReference type="ARBA" id="ARBA00022723"/>
    </source>
</evidence>
<gene>
    <name evidence="16" type="ORF">MELIAE_LOCUS3558</name>
</gene>
<dbReference type="SUPFAM" id="SSF47031">
    <property type="entry name" value="Second domain of FERM"/>
    <property type="match status" value="1"/>
</dbReference>
<dbReference type="SMART" id="SM00295">
    <property type="entry name" value="B41"/>
    <property type="match status" value="1"/>
</dbReference>
<evidence type="ECO:0000259" key="14">
    <source>
        <dbReference type="PROSITE" id="PS50057"/>
    </source>
</evidence>
<feature type="domain" description="RING-type" evidence="15">
    <location>
        <begin position="379"/>
        <end position="414"/>
    </location>
</feature>
<dbReference type="GO" id="GO:0009887">
    <property type="term" value="P:animal organ morphogenesis"/>
    <property type="evidence" value="ECO:0007669"/>
    <property type="project" value="UniProtKB-ARBA"/>
</dbReference>
<dbReference type="EC" id="2.3.2.27" evidence="5"/>
<evidence type="ECO:0000313" key="16">
    <source>
        <dbReference type="EMBL" id="CAH0550830.1"/>
    </source>
</evidence>
<evidence type="ECO:0000256" key="5">
    <source>
        <dbReference type="ARBA" id="ARBA00012483"/>
    </source>
</evidence>
<keyword evidence="17" id="KW-1185">Reference proteome</keyword>
<dbReference type="GO" id="GO:0008270">
    <property type="term" value="F:zinc ion binding"/>
    <property type="evidence" value="ECO:0007669"/>
    <property type="project" value="UniProtKB-KW"/>
</dbReference>
<dbReference type="Pfam" id="PF09380">
    <property type="entry name" value="FERM_C"/>
    <property type="match status" value="1"/>
</dbReference>
<dbReference type="InterPro" id="IPR000299">
    <property type="entry name" value="FERM_domain"/>
</dbReference>
<keyword evidence="12" id="KW-0965">Cell junction</keyword>
<dbReference type="InterPro" id="IPR018980">
    <property type="entry name" value="FERM_PH-like_C"/>
</dbReference>
<dbReference type="SUPFAM" id="SSF50729">
    <property type="entry name" value="PH domain-like"/>
    <property type="match status" value="1"/>
</dbReference>
<dbReference type="CDD" id="cd14473">
    <property type="entry name" value="FERM_B-lobe"/>
    <property type="match status" value="1"/>
</dbReference>
<evidence type="ECO:0000313" key="17">
    <source>
        <dbReference type="Proteomes" id="UP001154078"/>
    </source>
</evidence>
<dbReference type="InterPro" id="IPR041790">
    <property type="entry name" value="MYLIP_FERM_C"/>
</dbReference>
<dbReference type="InterPro" id="IPR019749">
    <property type="entry name" value="Band_41_domain"/>
</dbReference>
<comment type="subcellular location">
    <subcellularLocation>
        <location evidence="2">Cell junction</location>
    </subcellularLocation>
    <subcellularLocation>
        <location evidence="3">Cytoplasm</location>
    </subcellularLocation>
</comment>
<proteinExistence type="predicted"/>
<dbReference type="AlphaFoldDB" id="A0A9P0AZL8"/>
<dbReference type="InterPro" id="IPR014352">
    <property type="entry name" value="FERM/acyl-CoA-bd_prot_sf"/>
</dbReference>
<dbReference type="SUPFAM" id="SSF54236">
    <property type="entry name" value="Ubiquitin-like"/>
    <property type="match status" value="1"/>
</dbReference>
<dbReference type="Gene3D" id="3.30.40.10">
    <property type="entry name" value="Zinc/RING finger domain, C3HC4 (zinc finger)"/>
    <property type="match status" value="1"/>
</dbReference>
<dbReference type="Proteomes" id="UP001154078">
    <property type="component" value="Chromosome 2"/>
</dbReference>
<feature type="domain" description="FERM" evidence="14">
    <location>
        <begin position="1"/>
        <end position="290"/>
    </location>
</feature>